<protein>
    <submittedName>
        <fullName evidence="8">Heme exporter protein A</fullName>
    </submittedName>
</protein>
<dbReference type="GO" id="GO:0005524">
    <property type="term" value="F:ATP binding"/>
    <property type="evidence" value="ECO:0007669"/>
    <property type="project" value="UniProtKB-KW"/>
</dbReference>
<feature type="domain" description="ABC transporter" evidence="7">
    <location>
        <begin position="6"/>
        <end position="213"/>
    </location>
</feature>
<dbReference type="Proteomes" id="UP000295724">
    <property type="component" value="Unassembled WGS sequence"/>
</dbReference>
<dbReference type="SUPFAM" id="SSF52540">
    <property type="entry name" value="P-loop containing nucleoside triphosphate hydrolases"/>
    <property type="match status" value="1"/>
</dbReference>
<dbReference type="PANTHER" id="PTHR43499">
    <property type="entry name" value="ABC TRANSPORTER I FAMILY MEMBER 1"/>
    <property type="match status" value="1"/>
</dbReference>
<sequence length="213" mass="23193">MTTALLQINDAQCQRAGDLLFAPVNLAIDKSELAVIAGPNGSGKTTLLEAVAGLSTLSSGQRLYQQSADINLWLQHSHYLGHKLGNKGNLSCQENLEFVAHINETTVNQQQIASVLNSAGLAGYQHQYASDLSAGQKKRLALSRLLLLNKTFWLLDEPFVNLDHAGCDWLYQVIAAHITRGGVVILTAHDQKKIHQLAHHHITLVAAIEEHSA</sequence>
<evidence type="ECO:0000256" key="2">
    <source>
        <dbReference type="ARBA" id="ARBA00022741"/>
    </source>
</evidence>
<dbReference type="PANTHER" id="PTHR43499:SF1">
    <property type="entry name" value="ABC TRANSPORTER I FAMILY MEMBER 1"/>
    <property type="match status" value="1"/>
</dbReference>
<evidence type="ECO:0000259" key="7">
    <source>
        <dbReference type="PROSITE" id="PS50893"/>
    </source>
</evidence>
<dbReference type="InterPro" id="IPR003439">
    <property type="entry name" value="ABC_transporter-like_ATP-bd"/>
</dbReference>
<dbReference type="EMBL" id="SNZB01000008">
    <property type="protein sequence ID" value="TDR16326.1"/>
    <property type="molecule type" value="Genomic_DNA"/>
</dbReference>
<keyword evidence="1" id="KW-0813">Transport</keyword>
<dbReference type="RefSeq" id="WP_162846926.1">
    <property type="nucleotide sequence ID" value="NZ_NIHB01000006.1"/>
</dbReference>
<proteinExistence type="predicted"/>
<reference evidence="8 9" key="1">
    <citation type="submission" date="2019-03" db="EMBL/GenBank/DDBJ databases">
        <title>Genomic Encyclopedia of Type Strains, Phase IV (KMG-IV): sequencing the most valuable type-strain genomes for metagenomic binning, comparative biology and taxonomic classification.</title>
        <authorList>
            <person name="Goeker M."/>
        </authorList>
    </citation>
    <scope>NUCLEOTIDE SEQUENCE [LARGE SCALE GENOMIC DNA]</scope>
    <source>
        <strain evidence="8 9">DSM 25488</strain>
    </source>
</reference>
<dbReference type="InterPro" id="IPR005895">
    <property type="entry name" value="ABC_transptr_haem_export_CcmA"/>
</dbReference>
<keyword evidence="4" id="KW-0067">ATP-binding</keyword>
<dbReference type="GO" id="GO:0016887">
    <property type="term" value="F:ATP hydrolysis activity"/>
    <property type="evidence" value="ECO:0007669"/>
    <property type="project" value="InterPro"/>
</dbReference>
<keyword evidence="2" id="KW-0547">Nucleotide-binding</keyword>
<dbReference type="PROSITE" id="PS00211">
    <property type="entry name" value="ABC_TRANSPORTER_1"/>
    <property type="match status" value="1"/>
</dbReference>
<dbReference type="InterPro" id="IPR003593">
    <property type="entry name" value="AAA+_ATPase"/>
</dbReference>
<dbReference type="Gene3D" id="3.40.50.300">
    <property type="entry name" value="P-loop containing nucleotide triphosphate hydrolases"/>
    <property type="match status" value="1"/>
</dbReference>
<comment type="caution">
    <text evidence="8">The sequence shown here is derived from an EMBL/GenBank/DDBJ whole genome shotgun (WGS) entry which is preliminary data.</text>
</comment>
<evidence type="ECO:0000256" key="6">
    <source>
        <dbReference type="ARBA" id="ARBA00023136"/>
    </source>
</evidence>
<evidence type="ECO:0000313" key="8">
    <source>
        <dbReference type="EMBL" id="TDR16326.1"/>
    </source>
</evidence>
<organism evidence="8 9">
    <name type="scientific">Marinicella litoralis</name>
    <dbReference type="NCBI Taxonomy" id="644220"/>
    <lineage>
        <taxon>Bacteria</taxon>
        <taxon>Pseudomonadati</taxon>
        <taxon>Pseudomonadota</taxon>
        <taxon>Gammaproteobacteria</taxon>
        <taxon>Lysobacterales</taxon>
        <taxon>Marinicellaceae</taxon>
        <taxon>Marinicella</taxon>
    </lineage>
</organism>
<evidence type="ECO:0000256" key="4">
    <source>
        <dbReference type="ARBA" id="ARBA00022840"/>
    </source>
</evidence>
<dbReference type="GO" id="GO:0022857">
    <property type="term" value="F:transmembrane transporter activity"/>
    <property type="evidence" value="ECO:0007669"/>
    <property type="project" value="InterPro"/>
</dbReference>
<dbReference type="InterPro" id="IPR017871">
    <property type="entry name" value="ABC_transporter-like_CS"/>
</dbReference>
<dbReference type="NCBIfam" id="TIGR01189">
    <property type="entry name" value="ccmA"/>
    <property type="match status" value="1"/>
</dbReference>
<keyword evidence="3" id="KW-0201">Cytochrome c-type biogenesis</keyword>
<evidence type="ECO:0000256" key="3">
    <source>
        <dbReference type="ARBA" id="ARBA00022748"/>
    </source>
</evidence>
<dbReference type="Pfam" id="PF00005">
    <property type="entry name" value="ABC_tran"/>
    <property type="match status" value="1"/>
</dbReference>
<accession>A0A4R6XAZ1</accession>
<dbReference type="AlphaFoldDB" id="A0A4R6XAZ1"/>
<keyword evidence="6" id="KW-0472">Membrane</keyword>
<dbReference type="GO" id="GO:0017004">
    <property type="term" value="P:cytochrome complex assembly"/>
    <property type="evidence" value="ECO:0007669"/>
    <property type="project" value="UniProtKB-KW"/>
</dbReference>
<gene>
    <name evidence="8" type="ORF">C8D91_2853</name>
</gene>
<keyword evidence="9" id="KW-1185">Reference proteome</keyword>
<evidence type="ECO:0000256" key="1">
    <source>
        <dbReference type="ARBA" id="ARBA00022448"/>
    </source>
</evidence>
<dbReference type="PROSITE" id="PS50893">
    <property type="entry name" value="ABC_TRANSPORTER_2"/>
    <property type="match status" value="1"/>
</dbReference>
<name>A0A4R6XAZ1_9GAMM</name>
<evidence type="ECO:0000256" key="5">
    <source>
        <dbReference type="ARBA" id="ARBA00022967"/>
    </source>
</evidence>
<dbReference type="InterPro" id="IPR027417">
    <property type="entry name" value="P-loop_NTPase"/>
</dbReference>
<evidence type="ECO:0000313" key="9">
    <source>
        <dbReference type="Proteomes" id="UP000295724"/>
    </source>
</evidence>
<keyword evidence="5" id="KW-1278">Translocase</keyword>
<dbReference type="SMART" id="SM00382">
    <property type="entry name" value="AAA"/>
    <property type="match status" value="1"/>
</dbReference>